<organism evidence="3 4">
    <name type="scientific">Symbiobacterium thermophilum (strain DSM 24528 / JCM 14929 / IAM 14863 / T)</name>
    <dbReference type="NCBI Taxonomy" id="292459"/>
    <lineage>
        <taxon>Bacteria</taxon>
        <taxon>Bacillati</taxon>
        <taxon>Bacillota</taxon>
        <taxon>Clostridia</taxon>
        <taxon>Eubacteriales</taxon>
        <taxon>Symbiobacteriaceae</taxon>
        <taxon>Symbiobacterium</taxon>
    </lineage>
</organism>
<dbReference type="KEGG" id="sth:STH3111"/>
<evidence type="ECO:0000313" key="4">
    <source>
        <dbReference type="Proteomes" id="UP000000417"/>
    </source>
</evidence>
<dbReference type="PROSITE" id="PS51186">
    <property type="entry name" value="GNAT"/>
    <property type="match status" value="1"/>
</dbReference>
<dbReference type="Gene3D" id="3.40.630.30">
    <property type="match status" value="1"/>
</dbReference>
<dbReference type="AlphaFoldDB" id="Q67JQ7"/>
<evidence type="ECO:0000256" key="1">
    <source>
        <dbReference type="ARBA" id="ARBA00022679"/>
    </source>
</evidence>
<dbReference type="Proteomes" id="UP000000417">
    <property type="component" value="Chromosome"/>
</dbReference>
<dbReference type="InterPro" id="IPR016181">
    <property type="entry name" value="Acyl_CoA_acyltransferase"/>
</dbReference>
<feature type="domain" description="N-acetyltransferase" evidence="2">
    <location>
        <begin position="4"/>
        <end position="139"/>
    </location>
</feature>
<dbReference type="Pfam" id="PF00583">
    <property type="entry name" value="Acetyltransf_1"/>
    <property type="match status" value="1"/>
</dbReference>
<accession>Q67JQ7</accession>
<sequence>MDDLMIRQMRHDEEPPMDLLLMADPSREMVAGYLGRGRCYVGERAGRVVAVCVLIDTRPYTAELVNVAVAEEERGRGIGKRMVLHAIAVARSLGYRCIELGTGNSSVDQLALYQKCGFRIVGVDPDYFTRHYPEPIYENGIPCRDMLRLRLDL</sequence>
<dbReference type="InterPro" id="IPR050769">
    <property type="entry name" value="NAT_camello-type"/>
</dbReference>
<dbReference type="PANTHER" id="PTHR13947">
    <property type="entry name" value="GNAT FAMILY N-ACETYLTRANSFERASE"/>
    <property type="match status" value="1"/>
</dbReference>
<evidence type="ECO:0000259" key="2">
    <source>
        <dbReference type="PROSITE" id="PS51186"/>
    </source>
</evidence>
<dbReference type="CDD" id="cd04301">
    <property type="entry name" value="NAT_SF"/>
    <property type="match status" value="1"/>
</dbReference>
<protein>
    <recommendedName>
        <fullName evidence="2">N-acetyltransferase domain-containing protein</fullName>
    </recommendedName>
</protein>
<dbReference type="SUPFAM" id="SSF55729">
    <property type="entry name" value="Acyl-CoA N-acyltransferases (Nat)"/>
    <property type="match status" value="1"/>
</dbReference>
<dbReference type="HOGENOM" id="CLU_108859_2_1_9"/>
<dbReference type="GO" id="GO:0008080">
    <property type="term" value="F:N-acetyltransferase activity"/>
    <property type="evidence" value="ECO:0007669"/>
    <property type="project" value="InterPro"/>
</dbReference>
<dbReference type="STRING" id="292459.STH3111"/>
<proteinExistence type="predicted"/>
<gene>
    <name evidence="3" type="ordered locus">STH3111</name>
</gene>
<dbReference type="PANTHER" id="PTHR13947:SF37">
    <property type="entry name" value="LD18367P"/>
    <property type="match status" value="1"/>
</dbReference>
<keyword evidence="1" id="KW-0808">Transferase</keyword>
<reference evidence="3 4" key="1">
    <citation type="journal article" date="2004" name="Nucleic Acids Res.">
        <title>Genome sequence of Symbiobacterium thermophilum, an uncultivable bacterium that depends on microbial commensalism.</title>
        <authorList>
            <person name="Ueda K."/>
            <person name="Yamashita A."/>
            <person name="Ishikawa J."/>
            <person name="Shimada M."/>
            <person name="Watsuji T."/>
            <person name="Morimura K."/>
            <person name="Ikeda H."/>
            <person name="Hattori M."/>
            <person name="Beppu T."/>
        </authorList>
    </citation>
    <scope>NUCLEOTIDE SEQUENCE [LARGE SCALE GENOMIC DNA]</scope>
    <source>
        <strain evidence="4">T / IAM 14863</strain>
    </source>
</reference>
<dbReference type="InterPro" id="IPR000182">
    <property type="entry name" value="GNAT_dom"/>
</dbReference>
<keyword evidence="4" id="KW-1185">Reference proteome</keyword>
<dbReference type="eggNOG" id="COG0456">
    <property type="taxonomic scope" value="Bacteria"/>
</dbReference>
<dbReference type="EMBL" id="AP006840">
    <property type="protein sequence ID" value="BAD42093.1"/>
    <property type="molecule type" value="Genomic_DNA"/>
</dbReference>
<name>Q67JQ7_SYMTH</name>
<dbReference type="RefSeq" id="WP_011197225.1">
    <property type="nucleotide sequence ID" value="NC_006177.1"/>
</dbReference>
<evidence type="ECO:0000313" key="3">
    <source>
        <dbReference type="EMBL" id="BAD42093.1"/>
    </source>
</evidence>